<evidence type="ECO:0000256" key="1">
    <source>
        <dbReference type="ARBA" id="ARBA00022598"/>
    </source>
</evidence>
<dbReference type="GO" id="GO:0005829">
    <property type="term" value="C:cytosol"/>
    <property type="evidence" value="ECO:0007669"/>
    <property type="project" value="TreeGrafter"/>
</dbReference>
<evidence type="ECO:0000313" key="10">
    <source>
        <dbReference type="EMBL" id="PIP56557.1"/>
    </source>
</evidence>
<dbReference type="GO" id="GO:0005524">
    <property type="term" value="F:ATP binding"/>
    <property type="evidence" value="ECO:0007669"/>
    <property type="project" value="UniProtKB-UniRule"/>
</dbReference>
<keyword evidence="4 7" id="KW-0067">ATP-binding</keyword>
<comment type="subcellular location">
    <subcellularLocation>
        <location evidence="7">Cytoplasm</location>
    </subcellularLocation>
</comment>
<dbReference type="HAMAP" id="MF_00252">
    <property type="entry name" value="Lys_tRNA_synth_class2"/>
    <property type="match status" value="1"/>
</dbReference>
<comment type="caution">
    <text evidence="10">The sequence shown here is derived from an EMBL/GenBank/DDBJ whole genome shotgun (WGS) entry which is preliminary data.</text>
</comment>
<dbReference type="InterPro" id="IPR012340">
    <property type="entry name" value="NA-bd_OB-fold"/>
</dbReference>
<dbReference type="InterPro" id="IPR006195">
    <property type="entry name" value="aa-tRNA-synth_II"/>
</dbReference>
<dbReference type="SUPFAM" id="SSF50249">
    <property type="entry name" value="Nucleic acid-binding proteins"/>
    <property type="match status" value="1"/>
</dbReference>
<dbReference type="CDD" id="cd04322">
    <property type="entry name" value="LysRS_N"/>
    <property type="match status" value="1"/>
</dbReference>
<evidence type="ECO:0000259" key="9">
    <source>
        <dbReference type="PROSITE" id="PS50862"/>
    </source>
</evidence>
<evidence type="ECO:0000256" key="8">
    <source>
        <dbReference type="RuleBase" id="RU000336"/>
    </source>
</evidence>
<feature type="domain" description="Aminoacyl-transfer RNA synthetases class-II family profile" evidence="9">
    <location>
        <begin position="235"/>
        <end position="548"/>
    </location>
</feature>
<dbReference type="NCBIfam" id="TIGR00499">
    <property type="entry name" value="lysS_bact"/>
    <property type="match status" value="1"/>
</dbReference>
<dbReference type="SUPFAM" id="SSF109604">
    <property type="entry name" value="HD-domain/PDEase-like"/>
    <property type="match status" value="1"/>
</dbReference>
<dbReference type="AlphaFoldDB" id="A0A2H0BFV6"/>
<dbReference type="InterPro" id="IPR002313">
    <property type="entry name" value="Lys-tRNA-ligase_II"/>
</dbReference>
<dbReference type="GO" id="GO:0006430">
    <property type="term" value="P:lysyl-tRNA aminoacylation"/>
    <property type="evidence" value="ECO:0007669"/>
    <property type="project" value="UniProtKB-UniRule"/>
</dbReference>
<dbReference type="PANTHER" id="PTHR42918:SF15">
    <property type="entry name" value="LYSINE--TRNA LIGASE, CHLOROPLASTIC_MITOCHONDRIAL"/>
    <property type="match status" value="1"/>
</dbReference>
<name>A0A2H0BFV6_UNCKA</name>
<dbReference type="Gene3D" id="2.40.50.140">
    <property type="entry name" value="Nucleic acid-binding proteins"/>
    <property type="match status" value="1"/>
</dbReference>
<organism evidence="10 11">
    <name type="scientific">candidate division WWE3 bacterium CG22_combo_CG10-13_8_21_14_all_39_12</name>
    <dbReference type="NCBI Taxonomy" id="1975094"/>
    <lineage>
        <taxon>Bacteria</taxon>
        <taxon>Katanobacteria</taxon>
    </lineage>
</organism>
<dbReference type="InterPro" id="IPR018149">
    <property type="entry name" value="Lys-tRNA-synth_II_C"/>
</dbReference>
<evidence type="ECO:0000256" key="5">
    <source>
        <dbReference type="ARBA" id="ARBA00023146"/>
    </source>
</evidence>
<gene>
    <name evidence="7 10" type="primary">lysS</name>
    <name evidence="10" type="ORF">COX05_02485</name>
</gene>
<comment type="cofactor">
    <cofactor evidence="7 8">
        <name>Mg(2+)</name>
        <dbReference type="ChEBI" id="CHEBI:18420"/>
    </cofactor>
    <text evidence="7 8">Binds 3 Mg(2+) ions per subunit.</text>
</comment>
<proteinExistence type="inferred from homology"/>
<dbReference type="EMBL" id="PCSU01000039">
    <property type="protein sequence ID" value="PIP56557.1"/>
    <property type="molecule type" value="Genomic_DNA"/>
</dbReference>
<dbReference type="InterPro" id="IPR004364">
    <property type="entry name" value="Aa-tRNA-synt_II"/>
</dbReference>
<keyword evidence="7" id="KW-0648">Protein biosynthesis</keyword>
<keyword evidence="7" id="KW-0963">Cytoplasm</keyword>
<keyword evidence="1 7" id="KW-0436">Ligase</keyword>
<evidence type="ECO:0000256" key="2">
    <source>
        <dbReference type="ARBA" id="ARBA00022723"/>
    </source>
</evidence>
<protein>
    <recommendedName>
        <fullName evidence="7">Lysine--tRNA ligase</fullName>
        <ecNumber evidence="7">6.1.1.6</ecNumber>
    </recommendedName>
    <alternativeName>
        <fullName evidence="7">Lysyl-tRNA synthetase</fullName>
        <shortName evidence="7">LysRS</shortName>
    </alternativeName>
</protein>
<dbReference type="InterPro" id="IPR044136">
    <property type="entry name" value="Lys-tRNA-ligase_II_N"/>
</dbReference>
<keyword evidence="3 7" id="KW-0547">Nucleotide-binding</keyword>
<dbReference type="PANTHER" id="PTHR42918">
    <property type="entry name" value="LYSYL-TRNA SYNTHETASE"/>
    <property type="match status" value="1"/>
</dbReference>
<dbReference type="Proteomes" id="UP000228495">
    <property type="component" value="Unassembled WGS sequence"/>
</dbReference>
<dbReference type="GO" id="GO:0004824">
    <property type="term" value="F:lysine-tRNA ligase activity"/>
    <property type="evidence" value="ECO:0007669"/>
    <property type="project" value="UniProtKB-UniRule"/>
</dbReference>
<feature type="binding site" evidence="7">
    <location>
        <position position="471"/>
    </location>
    <ligand>
        <name>Mg(2+)</name>
        <dbReference type="ChEBI" id="CHEBI:18420"/>
        <label>2</label>
    </ligand>
</feature>
<evidence type="ECO:0000256" key="6">
    <source>
        <dbReference type="ARBA" id="ARBA00048573"/>
    </source>
</evidence>
<comment type="similarity">
    <text evidence="7">Belongs to the class-II aminoacyl-tRNA synthetase family.</text>
</comment>
<dbReference type="EC" id="6.1.1.6" evidence="7"/>
<comment type="subunit">
    <text evidence="7">Homodimer.</text>
</comment>
<dbReference type="SUPFAM" id="SSF55681">
    <property type="entry name" value="Class II aaRS and biotin synthetases"/>
    <property type="match status" value="1"/>
</dbReference>
<dbReference type="Gene3D" id="3.30.930.10">
    <property type="entry name" value="Bira Bifunctional Protein, Domain 2"/>
    <property type="match status" value="1"/>
</dbReference>
<dbReference type="InterPro" id="IPR045864">
    <property type="entry name" value="aa-tRNA-synth_II/BPL/LPL"/>
</dbReference>
<dbReference type="PRINTS" id="PR00982">
    <property type="entry name" value="TRNASYNTHLYS"/>
</dbReference>
<dbReference type="GO" id="GO:0000287">
    <property type="term" value="F:magnesium ion binding"/>
    <property type="evidence" value="ECO:0007669"/>
    <property type="project" value="UniProtKB-UniRule"/>
</dbReference>
<keyword evidence="7 8" id="KW-0460">Magnesium</keyword>
<evidence type="ECO:0000313" key="11">
    <source>
        <dbReference type="Proteomes" id="UP000228495"/>
    </source>
</evidence>
<evidence type="ECO:0000256" key="4">
    <source>
        <dbReference type="ARBA" id="ARBA00022840"/>
    </source>
</evidence>
<dbReference type="NCBIfam" id="NF001756">
    <property type="entry name" value="PRK00484.1"/>
    <property type="match status" value="1"/>
</dbReference>
<dbReference type="Pfam" id="PF01336">
    <property type="entry name" value="tRNA_anti-codon"/>
    <property type="match status" value="1"/>
</dbReference>
<keyword evidence="5 7" id="KW-0030">Aminoacyl-tRNA synthetase</keyword>
<dbReference type="GO" id="GO:0000049">
    <property type="term" value="F:tRNA binding"/>
    <property type="evidence" value="ECO:0007669"/>
    <property type="project" value="TreeGrafter"/>
</dbReference>
<comment type="catalytic activity">
    <reaction evidence="6 7 8">
        <text>tRNA(Lys) + L-lysine + ATP = L-lysyl-tRNA(Lys) + AMP + diphosphate</text>
        <dbReference type="Rhea" id="RHEA:20792"/>
        <dbReference type="Rhea" id="RHEA-COMP:9696"/>
        <dbReference type="Rhea" id="RHEA-COMP:9697"/>
        <dbReference type="ChEBI" id="CHEBI:30616"/>
        <dbReference type="ChEBI" id="CHEBI:32551"/>
        <dbReference type="ChEBI" id="CHEBI:33019"/>
        <dbReference type="ChEBI" id="CHEBI:78442"/>
        <dbReference type="ChEBI" id="CHEBI:78529"/>
        <dbReference type="ChEBI" id="CHEBI:456215"/>
        <dbReference type="EC" id="6.1.1.6"/>
    </reaction>
</comment>
<dbReference type="Pfam" id="PF00152">
    <property type="entry name" value="tRNA-synt_2"/>
    <property type="match status" value="1"/>
</dbReference>
<evidence type="ECO:0000256" key="3">
    <source>
        <dbReference type="ARBA" id="ARBA00022741"/>
    </source>
</evidence>
<dbReference type="PROSITE" id="PS50862">
    <property type="entry name" value="AA_TRNA_LIGASE_II"/>
    <property type="match status" value="1"/>
</dbReference>
<accession>A0A2H0BFV6</accession>
<dbReference type="InterPro" id="IPR004365">
    <property type="entry name" value="NA-bd_OB_tRNA"/>
</dbReference>
<feature type="binding site" evidence="7">
    <location>
        <position position="464"/>
    </location>
    <ligand>
        <name>Mg(2+)</name>
        <dbReference type="ChEBI" id="CHEBI:18420"/>
        <label>1</label>
    </ligand>
</feature>
<reference evidence="10 11" key="1">
    <citation type="submission" date="2017-09" db="EMBL/GenBank/DDBJ databases">
        <title>Depth-based differentiation of microbial function through sediment-hosted aquifers and enrichment of novel symbionts in the deep terrestrial subsurface.</title>
        <authorList>
            <person name="Probst A.J."/>
            <person name="Ladd B."/>
            <person name="Jarett J.K."/>
            <person name="Geller-Mcgrath D.E."/>
            <person name="Sieber C.M."/>
            <person name="Emerson J.B."/>
            <person name="Anantharaman K."/>
            <person name="Thomas B.C."/>
            <person name="Malmstrom R."/>
            <person name="Stieglmeier M."/>
            <person name="Klingl A."/>
            <person name="Woyke T."/>
            <person name="Ryan C.M."/>
            <person name="Banfield J.F."/>
        </authorList>
    </citation>
    <scope>NUCLEOTIDE SEQUENCE [LARGE SCALE GENOMIC DNA]</scope>
    <source>
        <strain evidence="10">CG22_combo_CG10-13_8_21_14_all_39_12</strain>
    </source>
</reference>
<sequence>MLNPLTQLVIIVLQRMKQAWDQIVKPLEIQKPLVLSAYYRNDIIISRLNRQAKIAVKELIPLCYNDIMDDSTQPIEIIRSEKLKKIAAIRDLGYNPYPAVLEFKITPISTATQSTDGESAHVAGRLTSIRGHGGIKFADIADETGTIQLAFKDDILSPTQRELLGLMDPADFVEVSGELFTTKAGELTIKVTAFNLLSKAIRPLPDNHEGIKDKEVRYRKRYLDLMINPETRRIFSIRHKIVKGIRTFLDEKGLTEVETPVLQPLYGGANAKPFTTHINALDTDAYLRIASELYLKRLVVGGIEGVYDIAKDFRNEGIDQTHYPEFSMLETYIPYIDYHGMMDVMEEMMRYLAFDVLDMNSVTVHDTQVNLKGVWKRVVMTDLIQQKLNLDPLTKTQKELEVFARENHLEFANTITKGELIFLIFDKLCADSLIDPTWVIDYPQEMSPLSKQHREKEGFVERFELYIGGVEIMDGWSEINDPIEQRARFEAEAYRNLGDGEQAQPIDEDFLEAMEHGLPPFAGIGTGIERLTMFFTNNWSIQEVILFPFKKPLPKDEPKTQINENIDGLPSRDKAHELLTKHVTDDYQRLHAKMIAAVLENYAIKNGENIDLWYLTGLLHDLDYTEYPVEHPQKECDWFVEWNYPQQLIHAIEAHAHERTNVKPQTTLAKMLVATDEIAGVMYAYAKLRPEGFVGMKPSSFKKKLKDKSFAPNISREDIEYALSHLEGDESDHFALMIEVFCSMPELKSVHAEKI</sequence>
<feature type="binding site" evidence="7">
    <location>
        <position position="471"/>
    </location>
    <ligand>
        <name>Mg(2+)</name>
        <dbReference type="ChEBI" id="CHEBI:18420"/>
        <label>1</label>
    </ligand>
</feature>
<evidence type="ECO:0000256" key="7">
    <source>
        <dbReference type="HAMAP-Rule" id="MF_00252"/>
    </source>
</evidence>
<keyword evidence="2 7" id="KW-0479">Metal-binding</keyword>